<evidence type="ECO:0000256" key="2">
    <source>
        <dbReference type="SAM" id="Phobius"/>
    </source>
</evidence>
<name>A0ABU8U3P3_9ACTN</name>
<accession>A0ABU8U3P3</accession>
<feature type="region of interest" description="Disordered" evidence="1">
    <location>
        <begin position="1"/>
        <end position="20"/>
    </location>
</feature>
<keyword evidence="2" id="KW-0812">Transmembrane</keyword>
<keyword evidence="5" id="KW-1185">Reference proteome</keyword>
<proteinExistence type="predicted"/>
<evidence type="ECO:0000313" key="5">
    <source>
        <dbReference type="Proteomes" id="UP001382904"/>
    </source>
</evidence>
<dbReference type="Pfam" id="PF08376">
    <property type="entry name" value="NIT"/>
    <property type="match status" value="1"/>
</dbReference>
<gene>
    <name evidence="4" type="ORF">WKI68_15915</name>
</gene>
<dbReference type="EMBL" id="JBBKAM010000002">
    <property type="protein sequence ID" value="MEJ8642497.1"/>
    <property type="molecule type" value="Genomic_DNA"/>
</dbReference>
<protein>
    <submittedName>
        <fullName evidence="4">Nitrate- and nitrite sensing domain-containing protein</fullName>
    </submittedName>
</protein>
<reference evidence="4 5" key="1">
    <citation type="submission" date="2024-03" db="EMBL/GenBank/DDBJ databases">
        <title>Novel Streptomyces species of biotechnological and ecological value are a feature of Machair soil.</title>
        <authorList>
            <person name="Prole J.R."/>
            <person name="Goodfellow M."/>
            <person name="Allenby N."/>
            <person name="Ward A.C."/>
        </authorList>
    </citation>
    <scope>NUCLEOTIDE SEQUENCE [LARGE SCALE GENOMIC DNA]</scope>
    <source>
        <strain evidence="4 5">MS1.HAVA.3</strain>
    </source>
</reference>
<sequence length="275" mass="28350">MQKKRSRKNGTAADGPAPAGRRVRVRSRLVVGVAVAGLTVLAAGAPAVVTAARELNDSQRLVTLAEQTGQILTLAHVLADERDAVVEYAAKGRPGAAKGALQESTLRTDRQIAEAATEVDEPLAMALARVAPVRTEAIDGKGTALAAHQAYTGVITELLAPGDRLAELTPPRAEAALTTTRPLAPLGQAVEQASATRGLLLAALAVPAVSSSPTRPRSTNSPPPPSVRAYGNWAPWTTSRGPRGPTYARPSPPPSPAPRSRPPRTTSSGSPTGPP</sequence>
<keyword evidence="2" id="KW-0472">Membrane</keyword>
<feature type="compositionally biased region" description="Pro residues" evidence="1">
    <location>
        <begin position="250"/>
        <end position="260"/>
    </location>
</feature>
<comment type="caution">
    <text evidence="4">The sequence shown here is derived from an EMBL/GenBank/DDBJ whole genome shotgun (WGS) entry which is preliminary data.</text>
</comment>
<feature type="domain" description="Nitrate/nitrite sensing protein" evidence="3">
    <location>
        <begin position="74"/>
        <end position="206"/>
    </location>
</feature>
<dbReference type="InterPro" id="IPR013587">
    <property type="entry name" value="Nitrate/nitrite_sensing"/>
</dbReference>
<evidence type="ECO:0000256" key="1">
    <source>
        <dbReference type="SAM" id="MobiDB-lite"/>
    </source>
</evidence>
<evidence type="ECO:0000259" key="3">
    <source>
        <dbReference type="Pfam" id="PF08376"/>
    </source>
</evidence>
<organism evidence="4 5">
    <name type="scientific">Streptomyces caledonius</name>
    <dbReference type="NCBI Taxonomy" id="3134107"/>
    <lineage>
        <taxon>Bacteria</taxon>
        <taxon>Bacillati</taxon>
        <taxon>Actinomycetota</taxon>
        <taxon>Actinomycetes</taxon>
        <taxon>Kitasatosporales</taxon>
        <taxon>Streptomycetaceae</taxon>
        <taxon>Streptomyces</taxon>
    </lineage>
</organism>
<feature type="transmembrane region" description="Helical" evidence="2">
    <location>
        <begin position="29"/>
        <end position="49"/>
    </location>
</feature>
<dbReference type="Proteomes" id="UP001382904">
    <property type="component" value="Unassembled WGS sequence"/>
</dbReference>
<feature type="compositionally biased region" description="Low complexity" evidence="1">
    <location>
        <begin position="208"/>
        <end position="220"/>
    </location>
</feature>
<feature type="region of interest" description="Disordered" evidence="1">
    <location>
        <begin position="208"/>
        <end position="275"/>
    </location>
</feature>
<keyword evidence="2" id="KW-1133">Transmembrane helix</keyword>
<feature type="compositionally biased region" description="Low complexity" evidence="1">
    <location>
        <begin position="263"/>
        <end position="275"/>
    </location>
</feature>
<evidence type="ECO:0000313" key="4">
    <source>
        <dbReference type="EMBL" id="MEJ8642497.1"/>
    </source>
</evidence>